<feature type="binding site" evidence="14">
    <location>
        <position position="142"/>
    </location>
    <ligand>
        <name>FMN</name>
        <dbReference type="ChEBI" id="CHEBI:58210"/>
    </ligand>
</feature>
<feature type="binding site" evidence="14">
    <location>
        <begin position="229"/>
        <end position="230"/>
    </location>
    <ligand>
        <name>FMN</name>
        <dbReference type="ChEBI" id="CHEBI:58210"/>
    </ligand>
</feature>
<protein>
    <recommendedName>
        <fullName evidence="12">tRNA-dihydrouridine synthase</fullName>
        <ecNumber evidence="12">1.3.1.-</ecNumber>
    </recommendedName>
</protein>
<evidence type="ECO:0000256" key="12">
    <source>
        <dbReference type="PIRNR" id="PIRNR006621"/>
    </source>
</evidence>
<keyword evidence="4 12" id="KW-0285">Flavoprotein</keyword>
<evidence type="ECO:0000256" key="4">
    <source>
        <dbReference type="ARBA" id="ARBA00022630"/>
    </source>
</evidence>
<feature type="binding site" evidence="14">
    <location>
        <position position="73"/>
    </location>
    <ligand>
        <name>FMN</name>
        <dbReference type="ChEBI" id="CHEBI:58210"/>
    </ligand>
</feature>
<evidence type="ECO:0000256" key="1">
    <source>
        <dbReference type="ARBA" id="ARBA00001917"/>
    </source>
</evidence>
<dbReference type="EC" id="1.3.1.-" evidence="12"/>
<keyword evidence="9 12" id="KW-0560">Oxidoreductase</keyword>
<comment type="function">
    <text evidence="2 12">Catalyzes the synthesis of 5,6-dihydrouridine (D), a modified base found in the D-loop of most tRNAs, via the reduction of the C5-C6 double bond in target uridines.</text>
</comment>
<dbReference type="PIRSF" id="PIRSF006621">
    <property type="entry name" value="Dus"/>
    <property type="match status" value="1"/>
</dbReference>
<reference evidence="16" key="1">
    <citation type="submission" date="2022-11" db="EMBL/GenBank/DDBJ databases">
        <title>Marilongibacter aestuarii gen. nov., sp. nov., isolated from tidal flat sediment.</title>
        <authorList>
            <person name="Jiayan W."/>
        </authorList>
    </citation>
    <scope>NUCLEOTIDE SEQUENCE</scope>
    <source>
        <strain evidence="16">Z1-6</strain>
    </source>
</reference>
<dbReference type="GO" id="GO:0017150">
    <property type="term" value="F:tRNA dihydrouridine synthase activity"/>
    <property type="evidence" value="ECO:0007669"/>
    <property type="project" value="InterPro"/>
</dbReference>
<dbReference type="InterPro" id="IPR013785">
    <property type="entry name" value="Aldolase_TIM"/>
</dbReference>
<evidence type="ECO:0000256" key="5">
    <source>
        <dbReference type="ARBA" id="ARBA00022643"/>
    </source>
</evidence>
<dbReference type="AlphaFoldDB" id="A0A9X3J6A5"/>
<dbReference type="InterPro" id="IPR024036">
    <property type="entry name" value="tRNA-dHydroUridine_Synthase_C"/>
</dbReference>
<comment type="similarity">
    <text evidence="12">Belongs to the dus family.</text>
</comment>
<dbReference type="EMBL" id="JAPOHD010000027">
    <property type="protein sequence ID" value="MCY1721258.1"/>
    <property type="molecule type" value="Genomic_DNA"/>
</dbReference>
<evidence type="ECO:0000256" key="11">
    <source>
        <dbReference type="ARBA" id="ARBA00048802"/>
    </source>
</evidence>
<comment type="cofactor">
    <cofactor evidence="1 12 14">
        <name>FMN</name>
        <dbReference type="ChEBI" id="CHEBI:58210"/>
    </cofactor>
</comment>
<evidence type="ECO:0000256" key="13">
    <source>
        <dbReference type="PIRSR" id="PIRSR006621-1"/>
    </source>
</evidence>
<dbReference type="CDD" id="cd02801">
    <property type="entry name" value="DUS_like_FMN"/>
    <property type="match status" value="1"/>
</dbReference>
<dbReference type="PANTHER" id="PTHR45846">
    <property type="entry name" value="TRNA-DIHYDROURIDINE(47) SYNTHASE [NAD(P)(+)]-LIKE"/>
    <property type="match status" value="1"/>
</dbReference>
<proteinExistence type="inferred from homology"/>
<keyword evidence="6 12" id="KW-0819">tRNA processing</keyword>
<keyword evidence="3" id="KW-0820">tRNA-binding</keyword>
<evidence type="ECO:0000256" key="8">
    <source>
        <dbReference type="ARBA" id="ARBA00022884"/>
    </source>
</evidence>
<keyword evidence="17" id="KW-1185">Reference proteome</keyword>
<sequence length="339" mass="38518">MEMKIGNINLEGVPLFLAPMEDVTYKSFRWMCKKFGADVMYTEFISSEALVRDIEKTKQKMHLFEFDRPVAIQIYGHNIDSMVRAAQVAEEFEPDFLDINFGCPMKKIVRHGAGSALLKDLPKMQQMAAEVVKAVKIPVTAKTRLGWTESDKPIAEAAERLQDAGIQALAIHGRTREQLYTGVADWTLIGEVKNNPKIQIPIIGNGDINSGKKAKQFMDETGVDALMIGRGAIGRPWLFREVKHYLQTGEELPHPTVAEVVETLKEQLCLNLKWRDNERSGILMMRRHFAKYFPGLPNFRELKIQLLRAETNDEVHLILEKIVEQYGGFQLDFSNASLK</sequence>
<feature type="domain" description="DUS-like FMN-binding" evidence="15">
    <location>
        <begin position="17"/>
        <end position="316"/>
    </location>
</feature>
<dbReference type="InterPro" id="IPR018517">
    <property type="entry name" value="tRNA_hU_synthase_CS"/>
</dbReference>
<evidence type="ECO:0000313" key="16">
    <source>
        <dbReference type="EMBL" id="MCY1721258.1"/>
    </source>
</evidence>
<dbReference type="InterPro" id="IPR004652">
    <property type="entry name" value="DusB-like"/>
</dbReference>
<comment type="catalytic activity">
    <reaction evidence="11">
        <text>a 5,6-dihydrouridine in tRNA + NAD(+) = a uridine in tRNA + NADH + H(+)</text>
        <dbReference type="Rhea" id="RHEA:54452"/>
        <dbReference type="Rhea" id="RHEA-COMP:13339"/>
        <dbReference type="Rhea" id="RHEA-COMP:13887"/>
        <dbReference type="ChEBI" id="CHEBI:15378"/>
        <dbReference type="ChEBI" id="CHEBI:57540"/>
        <dbReference type="ChEBI" id="CHEBI:57945"/>
        <dbReference type="ChEBI" id="CHEBI:65315"/>
        <dbReference type="ChEBI" id="CHEBI:74443"/>
    </reaction>
</comment>
<dbReference type="PROSITE" id="PS01136">
    <property type="entry name" value="UPF0034"/>
    <property type="match status" value="1"/>
</dbReference>
<keyword evidence="7" id="KW-0521">NADP</keyword>
<dbReference type="GO" id="GO:0000049">
    <property type="term" value="F:tRNA binding"/>
    <property type="evidence" value="ECO:0007669"/>
    <property type="project" value="UniProtKB-KW"/>
</dbReference>
<dbReference type="GO" id="GO:0050660">
    <property type="term" value="F:flavin adenine dinucleotide binding"/>
    <property type="evidence" value="ECO:0007669"/>
    <property type="project" value="InterPro"/>
</dbReference>
<dbReference type="Gene3D" id="1.10.1200.80">
    <property type="entry name" value="Putative flavin oxidoreducatase, domain 2"/>
    <property type="match status" value="1"/>
</dbReference>
<evidence type="ECO:0000256" key="6">
    <source>
        <dbReference type="ARBA" id="ARBA00022694"/>
    </source>
</evidence>
<evidence type="ECO:0000256" key="14">
    <source>
        <dbReference type="PIRSR" id="PIRSR006621-2"/>
    </source>
</evidence>
<evidence type="ECO:0000256" key="3">
    <source>
        <dbReference type="ARBA" id="ARBA00022555"/>
    </source>
</evidence>
<dbReference type="PANTHER" id="PTHR45846:SF1">
    <property type="entry name" value="TRNA-DIHYDROURIDINE(47) SYNTHASE [NAD(P)(+)]-LIKE"/>
    <property type="match status" value="1"/>
</dbReference>
<feature type="binding site" evidence="14">
    <location>
        <position position="172"/>
    </location>
    <ligand>
        <name>FMN</name>
        <dbReference type="ChEBI" id="CHEBI:58210"/>
    </ligand>
</feature>
<dbReference type="SUPFAM" id="SSF51395">
    <property type="entry name" value="FMN-linked oxidoreductases"/>
    <property type="match status" value="1"/>
</dbReference>
<dbReference type="InterPro" id="IPR001269">
    <property type="entry name" value="DUS_fam"/>
</dbReference>
<evidence type="ECO:0000256" key="10">
    <source>
        <dbReference type="ARBA" id="ARBA00048205"/>
    </source>
</evidence>
<evidence type="ECO:0000256" key="9">
    <source>
        <dbReference type="ARBA" id="ARBA00023002"/>
    </source>
</evidence>
<comment type="catalytic activity">
    <reaction evidence="10">
        <text>a 5,6-dihydrouridine in tRNA + NADP(+) = a uridine in tRNA + NADPH + H(+)</text>
        <dbReference type="Rhea" id="RHEA:23624"/>
        <dbReference type="Rhea" id="RHEA-COMP:13339"/>
        <dbReference type="Rhea" id="RHEA-COMP:13887"/>
        <dbReference type="ChEBI" id="CHEBI:15378"/>
        <dbReference type="ChEBI" id="CHEBI:57783"/>
        <dbReference type="ChEBI" id="CHEBI:58349"/>
        <dbReference type="ChEBI" id="CHEBI:65315"/>
        <dbReference type="ChEBI" id="CHEBI:74443"/>
    </reaction>
</comment>
<dbReference type="Pfam" id="PF01207">
    <property type="entry name" value="Dus"/>
    <property type="match status" value="1"/>
</dbReference>
<dbReference type="Gene3D" id="3.20.20.70">
    <property type="entry name" value="Aldolase class I"/>
    <property type="match status" value="1"/>
</dbReference>
<dbReference type="Proteomes" id="UP001145087">
    <property type="component" value="Unassembled WGS sequence"/>
</dbReference>
<comment type="caution">
    <text evidence="16">The sequence shown here is derived from an EMBL/GenBank/DDBJ whole genome shotgun (WGS) entry which is preliminary data.</text>
</comment>
<evidence type="ECO:0000259" key="15">
    <source>
        <dbReference type="Pfam" id="PF01207"/>
    </source>
</evidence>
<keyword evidence="14" id="KW-0547">Nucleotide-binding</keyword>
<organism evidence="16 17">
    <name type="scientific">Draconibacterium aestuarii</name>
    <dbReference type="NCBI Taxonomy" id="2998507"/>
    <lineage>
        <taxon>Bacteria</taxon>
        <taxon>Pseudomonadati</taxon>
        <taxon>Bacteroidota</taxon>
        <taxon>Bacteroidia</taxon>
        <taxon>Marinilabiliales</taxon>
        <taxon>Prolixibacteraceae</taxon>
        <taxon>Draconibacterium</taxon>
    </lineage>
</organism>
<keyword evidence="5 12" id="KW-0288">FMN</keyword>
<feature type="active site" description="Proton donor" evidence="13">
    <location>
        <position position="103"/>
    </location>
</feature>
<dbReference type="InterPro" id="IPR035587">
    <property type="entry name" value="DUS-like_FMN-bd"/>
</dbReference>
<dbReference type="NCBIfam" id="TIGR00737">
    <property type="entry name" value="nifR3_yhdG"/>
    <property type="match status" value="1"/>
</dbReference>
<accession>A0A9X3J6A5</accession>
<keyword evidence="8" id="KW-0694">RNA-binding</keyword>
<evidence type="ECO:0000256" key="2">
    <source>
        <dbReference type="ARBA" id="ARBA00002790"/>
    </source>
</evidence>
<evidence type="ECO:0000313" key="17">
    <source>
        <dbReference type="Proteomes" id="UP001145087"/>
    </source>
</evidence>
<gene>
    <name evidence="16" type="primary">dusB</name>
    <name evidence="16" type="ORF">OU798_12945</name>
</gene>
<name>A0A9X3J6A5_9BACT</name>
<evidence type="ECO:0000256" key="7">
    <source>
        <dbReference type="ARBA" id="ARBA00022857"/>
    </source>
</evidence>